<evidence type="ECO:0000313" key="13">
    <source>
        <dbReference type="Proteomes" id="UP001530293"/>
    </source>
</evidence>
<accession>A0ABD3N7W3</accession>
<keyword evidence="8" id="KW-0411">Iron-sulfur</keyword>
<keyword evidence="9" id="KW-0238">DNA-binding</keyword>
<dbReference type="GO" id="GO:0003677">
    <property type="term" value="F:DNA binding"/>
    <property type="evidence" value="ECO:0007669"/>
    <property type="project" value="UniProtKB-KW"/>
</dbReference>
<dbReference type="AlphaFoldDB" id="A0ABD3N7W3"/>
<keyword evidence="3" id="KW-0004">4Fe-4S</keyword>
<name>A0ABD3N7W3_9STRA</name>
<evidence type="ECO:0000256" key="3">
    <source>
        <dbReference type="ARBA" id="ARBA00022485"/>
    </source>
</evidence>
<keyword evidence="4" id="KW-0639">Primosome</keyword>
<dbReference type="InterPro" id="IPR007238">
    <property type="entry name" value="DNA_primase_lsu_euk/arc"/>
</dbReference>
<sequence length="527" mass="58184">MNVAGSIRSRPAPLSDGKRRGYADGIGGGIASSSIDVDMYTDVPSFELSLDEFEEYALARLKVLRKIEEMKTRNLTPEMFRTQLDASIKANLTVTTANNSNPWESKQSSNSNTNMAEASKKLDVASHFILRAAYCRTEDLRRWFLTQECHLFRHRLESVAQTQTGSITDGGGGKKNNDALRNFLANNDFDLECVSRSEKEKLRDKLLSVPSGVNPMDFHNTEYYRVPFVQALELVAKRECYILGGYAYVPLSRIVSIVAAKFRATLSKSLALAAGVFGQVAHDEQARIGPLLKSMNSQYTGPGAPNAVLGADGQEVLTAATVDALAAQSMPLCMKQLHKGLQRDHKLKHMARLQYGLFLKGAGMSLEEHTLFFHKEFTRIMTSDQFNKEYSYSIRHMHGKEGKRGSYTPYNCMKIILGNPPNSGVEHHGCPYKHYDDANLSALLGQLKIGNASEREAIMAHKRDGNFQLACAKHFEVMHPAAASLEGVNLDGVGNHPNAWFSASVSYHNAKSRNGASMDVVKVEGAV</sequence>
<comment type="cofactor">
    <cofactor evidence="1">
        <name>[4Fe-4S] cluster</name>
        <dbReference type="ChEBI" id="CHEBI:49883"/>
    </cofactor>
</comment>
<evidence type="ECO:0000256" key="1">
    <source>
        <dbReference type="ARBA" id="ARBA00001966"/>
    </source>
</evidence>
<keyword evidence="13" id="KW-1185">Reference proteome</keyword>
<evidence type="ECO:0000256" key="4">
    <source>
        <dbReference type="ARBA" id="ARBA00022515"/>
    </source>
</evidence>
<evidence type="ECO:0000256" key="9">
    <source>
        <dbReference type="ARBA" id="ARBA00023125"/>
    </source>
</evidence>
<dbReference type="Proteomes" id="UP001530293">
    <property type="component" value="Unassembled WGS sequence"/>
</dbReference>
<dbReference type="GO" id="GO:0051539">
    <property type="term" value="F:4 iron, 4 sulfur cluster binding"/>
    <property type="evidence" value="ECO:0007669"/>
    <property type="project" value="UniProtKB-KW"/>
</dbReference>
<dbReference type="GO" id="GO:0005658">
    <property type="term" value="C:alpha DNA polymerase:primase complex"/>
    <property type="evidence" value="ECO:0007669"/>
    <property type="project" value="UniProtKB-ARBA"/>
</dbReference>
<evidence type="ECO:0000256" key="8">
    <source>
        <dbReference type="ARBA" id="ARBA00023014"/>
    </source>
</evidence>
<protein>
    <recommendedName>
        <fullName evidence="11">DNA primase large subunit C-terminal domain-containing protein</fullName>
    </recommendedName>
</protein>
<dbReference type="GO" id="GO:0046872">
    <property type="term" value="F:metal ion binding"/>
    <property type="evidence" value="ECO:0007669"/>
    <property type="project" value="UniProtKB-KW"/>
</dbReference>
<dbReference type="InterPro" id="IPR058560">
    <property type="entry name" value="DNA_primase_C"/>
</dbReference>
<evidence type="ECO:0000256" key="6">
    <source>
        <dbReference type="ARBA" id="ARBA00022723"/>
    </source>
</evidence>
<evidence type="ECO:0000256" key="10">
    <source>
        <dbReference type="SAM" id="MobiDB-lite"/>
    </source>
</evidence>
<keyword evidence="6" id="KW-0479">Metal-binding</keyword>
<proteinExistence type="inferred from homology"/>
<evidence type="ECO:0000256" key="2">
    <source>
        <dbReference type="ARBA" id="ARBA00010564"/>
    </source>
</evidence>
<dbReference type="Pfam" id="PF26466">
    <property type="entry name" value="DNA_primase_lrg_N"/>
    <property type="match status" value="1"/>
</dbReference>
<keyword evidence="5" id="KW-0235">DNA replication</keyword>
<dbReference type="PANTHER" id="PTHR10537">
    <property type="entry name" value="DNA PRIMASE LARGE SUBUNIT"/>
    <property type="match status" value="1"/>
</dbReference>
<feature type="domain" description="DNA primase large subunit C-terminal" evidence="11">
    <location>
        <begin position="324"/>
        <end position="501"/>
    </location>
</feature>
<dbReference type="Pfam" id="PF04104">
    <property type="entry name" value="DNA_primase_lrg"/>
    <property type="match status" value="1"/>
</dbReference>
<keyword evidence="7" id="KW-0408">Iron</keyword>
<evidence type="ECO:0000313" key="12">
    <source>
        <dbReference type="EMBL" id="KAL3770361.1"/>
    </source>
</evidence>
<evidence type="ECO:0000259" key="11">
    <source>
        <dbReference type="Pfam" id="PF04104"/>
    </source>
</evidence>
<dbReference type="EMBL" id="JALLBG020000043">
    <property type="protein sequence ID" value="KAL3770361.1"/>
    <property type="molecule type" value="Genomic_DNA"/>
</dbReference>
<reference evidence="12 13" key="1">
    <citation type="submission" date="2024-10" db="EMBL/GenBank/DDBJ databases">
        <title>Updated reference genomes for cyclostephanoid diatoms.</title>
        <authorList>
            <person name="Roberts W.R."/>
            <person name="Alverson A.J."/>
        </authorList>
    </citation>
    <scope>NUCLEOTIDE SEQUENCE [LARGE SCALE GENOMIC DNA]</scope>
    <source>
        <strain evidence="12 13">AJA232-27</strain>
    </source>
</reference>
<dbReference type="InterPro" id="IPR016558">
    <property type="entry name" value="DNA_primase_lsu_euk"/>
</dbReference>
<feature type="region of interest" description="Disordered" evidence="10">
    <location>
        <begin position="1"/>
        <end position="21"/>
    </location>
</feature>
<organism evidence="12 13">
    <name type="scientific">Discostella pseudostelligera</name>
    <dbReference type="NCBI Taxonomy" id="259834"/>
    <lineage>
        <taxon>Eukaryota</taxon>
        <taxon>Sar</taxon>
        <taxon>Stramenopiles</taxon>
        <taxon>Ochrophyta</taxon>
        <taxon>Bacillariophyta</taxon>
        <taxon>Coscinodiscophyceae</taxon>
        <taxon>Thalassiosirophycidae</taxon>
        <taxon>Stephanodiscales</taxon>
        <taxon>Stephanodiscaceae</taxon>
        <taxon>Discostella</taxon>
    </lineage>
</organism>
<comment type="caution">
    <text evidence="12">The sequence shown here is derived from an EMBL/GenBank/DDBJ whole genome shotgun (WGS) entry which is preliminary data.</text>
</comment>
<dbReference type="PANTHER" id="PTHR10537:SF3">
    <property type="entry name" value="DNA PRIMASE LARGE SUBUNIT"/>
    <property type="match status" value="1"/>
</dbReference>
<evidence type="ECO:0000256" key="7">
    <source>
        <dbReference type="ARBA" id="ARBA00023004"/>
    </source>
</evidence>
<dbReference type="GO" id="GO:0006269">
    <property type="term" value="P:DNA replication, synthesis of primer"/>
    <property type="evidence" value="ECO:0007669"/>
    <property type="project" value="UniProtKB-KW"/>
</dbReference>
<dbReference type="CDD" id="cd07322">
    <property type="entry name" value="PriL_PriS_Eukaryotic"/>
    <property type="match status" value="1"/>
</dbReference>
<comment type="similarity">
    <text evidence="2">Belongs to the eukaryotic-type primase large subunit family.</text>
</comment>
<evidence type="ECO:0000256" key="5">
    <source>
        <dbReference type="ARBA" id="ARBA00022705"/>
    </source>
</evidence>
<dbReference type="Gene3D" id="1.20.930.80">
    <property type="match status" value="1"/>
</dbReference>
<gene>
    <name evidence="12" type="ORF">ACHAWU_003581</name>
</gene>